<protein>
    <submittedName>
        <fullName evidence="1">Uncharacterized protein</fullName>
    </submittedName>
</protein>
<dbReference type="EMBL" id="JACHGF010000001">
    <property type="protein sequence ID" value="MBB5281964.1"/>
    <property type="molecule type" value="Genomic_DNA"/>
</dbReference>
<gene>
    <name evidence="1" type="ORF">HNQ92_000085</name>
</gene>
<dbReference type="AlphaFoldDB" id="A0A840TEN8"/>
<dbReference type="Proteomes" id="UP000557307">
    <property type="component" value="Unassembled WGS sequence"/>
</dbReference>
<proteinExistence type="predicted"/>
<name>A0A840TEN8_9BACT</name>
<sequence>MPIVIFDTNVYRNLARAFRGISIQQRKLQLISLFNKELSHQHSKELNFWVICELIKNLEDSNKDNRDCELALSIALEHCTHMGKLMVSPPIQIDIAEHYNLNNIKQHYLKVYTDLINVCYEYISNGKNNIANSYIASAGSYIEDTKQQMINGYTAAKEDLKLNWSFTRAN</sequence>
<dbReference type="RefSeq" id="WP_184169340.1">
    <property type="nucleotide sequence ID" value="NZ_JACHGF010000001.1"/>
</dbReference>
<organism evidence="1 2">
    <name type="scientific">Rhabdobacter roseus</name>
    <dbReference type="NCBI Taxonomy" id="1655419"/>
    <lineage>
        <taxon>Bacteria</taxon>
        <taxon>Pseudomonadati</taxon>
        <taxon>Bacteroidota</taxon>
        <taxon>Cytophagia</taxon>
        <taxon>Cytophagales</taxon>
        <taxon>Cytophagaceae</taxon>
        <taxon>Rhabdobacter</taxon>
    </lineage>
</organism>
<keyword evidence="2" id="KW-1185">Reference proteome</keyword>
<reference evidence="1 2" key="1">
    <citation type="submission" date="2020-08" db="EMBL/GenBank/DDBJ databases">
        <title>Genomic Encyclopedia of Type Strains, Phase IV (KMG-IV): sequencing the most valuable type-strain genomes for metagenomic binning, comparative biology and taxonomic classification.</title>
        <authorList>
            <person name="Goeker M."/>
        </authorList>
    </citation>
    <scope>NUCLEOTIDE SEQUENCE [LARGE SCALE GENOMIC DNA]</scope>
    <source>
        <strain evidence="1 2">DSM 105074</strain>
    </source>
</reference>
<comment type="caution">
    <text evidence="1">The sequence shown here is derived from an EMBL/GenBank/DDBJ whole genome shotgun (WGS) entry which is preliminary data.</text>
</comment>
<evidence type="ECO:0000313" key="1">
    <source>
        <dbReference type="EMBL" id="MBB5281964.1"/>
    </source>
</evidence>
<evidence type="ECO:0000313" key="2">
    <source>
        <dbReference type="Proteomes" id="UP000557307"/>
    </source>
</evidence>
<accession>A0A840TEN8</accession>